<name>A0ABP0UKY1_9BRYO</name>
<proteinExistence type="predicted"/>
<accession>A0ABP0UKY1</accession>
<evidence type="ECO:0000313" key="2">
    <source>
        <dbReference type="Proteomes" id="UP001497512"/>
    </source>
</evidence>
<dbReference type="EMBL" id="OZ019896">
    <property type="protein sequence ID" value="CAK9223867.1"/>
    <property type="molecule type" value="Genomic_DNA"/>
</dbReference>
<keyword evidence="2" id="KW-1185">Reference proteome</keyword>
<protein>
    <submittedName>
        <fullName evidence="1">Uncharacterized protein</fullName>
    </submittedName>
</protein>
<sequence length="120" mass="13537">MKAHEVKKELQKSLLEAEVPDHVVVNWPQKELPSSNSIWDEFGPVVRICDNQRVEVQESDAITITFVGCKKCSTPYSWTSSRETQSLRKHNCPPKLVAASSSHSIVQWARPNVQPTVAQK</sequence>
<gene>
    <name evidence="1" type="ORF">CSSPTR1EN2_LOCUS17046</name>
</gene>
<evidence type="ECO:0000313" key="1">
    <source>
        <dbReference type="EMBL" id="CAK9223867.1"/>
    </source>
</evidence>
<dbReference type="Proteomes" id="UP001497512">
    <property type="component" value="Chromosome 4"/>
</dbReference>
<organism evidence="1 2">
    <name type="scientific">Sphagnum troendelagicum</name>
    <dbReference type="NCBI Taxonomy" id="128251"/>
    <lineage>
        <taxon>Eukaryota</taxon>
        <taxon>Viridiplantae</taxon>
        <taxon>Streptophyta</taxon>
        <taxon>Embryophyta</taxon>
        <taxon>Bryophyta</taxon>
        <taxon>Sphagnophytina</taxon>
        <taxon>Sphagnopsida</taxon>
        <taxon>Sphagnales</taxon>
        <taxon>Sphagnaceae</taxon>
        <taxon>Sphagnum</taxon>
    </lineage>
</organism>
<reference evidence="1" key="1">
    <citation type="submission" date="2024-02" db="EMBL/GenBank/DDBJ databases">
        <authorList>
            <consortium name="ELIXIR-Norway"/>
            <consortium name="Elixir Norway"/>
        </authorList>
    </citation>
    <scope>NUCLEOTIDE SEQUENCE</scope>
</reference>